<proteinExistence type="predicted"/>
<evidence type="ECO:0000313" key="2">
    <source>
        <dbReference type="EMBL" id="MXQ90049.1"/>
    </source>
</evidence>
<sequence>MNENQLSADFLFLDVVTAVVCDDTEPFHNPGKTGKATLVGPWETERKSEEPGILSLTKTQVPGRIFKFQKANARWAAVSSTRWNSETVTHLKGYGSAQHRRQTQISKSILPSTVKSNTCEMAKSPTAAGLEVQQLFGRPPGARESSS</sequence>
<evidence type="ECO:0000313" key="3">
    <source>
        <dbReference type="Proteomes" id="UP000322234"/>
    </source>
</evidence>
<feature type="region of interest" description="Disordered" evidence="1">
    <location>
        <begin position="31"/>
        <end position="51"/>
    </location>
</feature>
<keyword evidence="3" id="KW-1185">Reference proteome</keyword>
<comment type="caution">
    <text evidence="2">The sequence shown here is derived from an EMBL/GenBank/DDBJ whole genome shotgun (WGS) entry which is preliminary data.</text>
</comment>
<dbReference type="EMBL" id="VBQZ03000060">
    <property type="protein sequence ID" value="MXQ90049.1"/>
    <property type="molecule type" value="Genomic_DNA"/>
</dbReference>
<evidence type="ECO:0000256" key="1">
    <source>
        <dbReference type="SAM" id="MobiDB-lite"/>
    </source>
</evidence>
<dbReference type="Proteomes" id="UP000322234">
    <property type="component" value="Unassembled WGS sequence"/>
</dbReference>
<name>A0A6B0RIP7_9CETA</name>
<gene>
    <name evidence="2" type="ORF">E5288_WYG014014</name>
</gene>
<accession>A0A6B0RIP7</accession>
<reference evidence="2" key="1">
    <citation type="submission" date="2019-10" db="EMBL/GenBank/DDBJ databases">
        <title>The sequence and de novo assembly of the wild yak genome.</title>
        <authorList>
            <person name="Liu Y."/>
        </authorList>
    </citation>
    <scope>NUCLEOTIDE SEQUENCE [LARGE SCALE GENOMIC DNA]</scope>
    <source>
        <strain evidence="2">WY2019</strain>
    </source>
</reference>
<dbReference type="AlphaFoldDB" id="A0A6B0RIP7"/>
<protein>
    <submittedName>
        <fullName evidence="2">Uncharacterized protein</fullName>
    </submittedName>
</protein>
<organism evidence="2 3">
    <name type="scientific">Bos mutus</name>
    <name type="common">wild yak</name>
    <dbReference type="NCBI Taxonomy" id="72004"/>
    <lineage>
        <taxon>Eukaryota</taxon>
        <taxon>Metazoa</taxon>
        <taxon>Chordata</taxon>
        <taxon>Craniata</taxon>
        <taxon>Vertebrata</taxon>
        <taxon>Euteleostomi</taxon>
        <taxon>Mammalia</taxon>
        <taxon>Eutheria</taxon>
        <taxon>Laurasiatheria</taxon>
        <taxon>Artiodactyla</taxon>
        <taxon>Ruminantia</taxon>
        <taxon>Pecora</taxon>
        <taxon>Bovidae</taxon>
        <taxon>Bovinae</taxon>
        <taxon>Bos</taxon>
    </lineage>
</organism>